<reference evidence="2 3" key="1">
    <citation type="submission" date="2020-05" db="EMBL/GenBank/DDBJ databases">
        <title>MicrobeNet Type strains.</title>
        <authorList>
            <person name="Nicholson A.C."/>
        </authorList>
    </citation>
    <scope>NUCLEOTIDE SEQUENCE [LARGE SCALE GENOMIC DNA]</scope>
    <source>
        <strain evidence="2 3">JCM 3224</strain>
    </source>
</reference>
<comment type="caution">
    <text evidence="2">The sequence shown here is derived from an EMBL/GenBank/DDBJ whole genome shotgun (WGS) entry which is preliminary data.</text>
</comment>
<feature type="compositionally biased region" description="Basic and acidic residues" evidence="1">
    <location>
        <begin position="100"/>
        <end position="110"/>
    </location>
</feature>
<proteinExistence type="predicted"/>
<evidence type="ECO:0000313" key="3">
    <source>
        <dbReference type="Proteomes" id="UP000586827"/>
    </source>
</evidence>
<protein>
    <submittedName>
        <fullName evidence="2">Uncharacterized protein</fullName>
    </submittedName>
</protein>
<organism evidence="2 3">
    <name type="scientific">Nocardia uniformis</name>
    <dbReference type="NCBI Taxonomy" id="53432"/>
    <lineage>
        <taxon>Bacteria</taxon>
        <taxon>Bacillati</taxon>
        <taxon>Actinomycetota</taxon>
        <taxon>Actinomycetes</taxon>
        <taxon>Mycobacteriales</taxon>
        <taxon>Nocardiaceae</taxon>
        <taxon>Nocardia</taxon>
    </lineage>
</organism>
<evidence type="ECO:0000256" key="1">
    <source>
        <dbReference type="SAM" id="MobiDB-lite"/>
    </source>
</evidence>
<accession>A0A849C9M6</accession>
<sequence>MNATVGTAYAVVVTAVVDPRSVEGLEWDRAVEYLPSIASRAMRTWLNSQEDVGGGIRHPVVIPGSRRRAALRQLPNREVCVPSAEYLLFTDAVRADVRARRAGSDSHSDSRVAGSTDHGSSSGDRRRPVADGIVGSDDRLAAAGRYPGLPIGPGRSSAMLTAR</sequence>
<feature type="region of interest" description="Disordered" evidence="1">
    <location>
        <begin position="144"/>
        <end position="163"/>
    </location>
</feature>
<dbReference type="EMBL" id="JABELX010000009">
    <property type="protein sequence ID" value="NNH73070.1"/>
    <property type="molecule type" value="Genomic_DNA"/>
</dbReference>
<evidence type="ECO:0000313" key="2">
    <source>
        <dbReference type="EMBL" id="NNH73070.1"/>
    </source>
</evidence>
<gene>
    <name evidence="2" type="ORF">HLB23_24950</name>
</gene>
<dbReference type="RefSeq" id="WP_067523423.1">
    <property type="nucleotide sequence ID" value="NZ_JABELX010000009.1"/>
</dbReference>
<dbReference type="Proteomes" id="UP000586827">
    <property type="component" value="Unassembled WGS sequence"/>
</dbReference>
<name>A0A849C9M6_9NOCA</name>
<feature type="region of interest" description="Disordered" evidence="1">
    <location>
        <begin position="100"/>
        <end position="133"/>
    </location>
</feature>
<keyword evidence="3" id="KW-1185">Reference proteome</keyword>
<dbReference type="AlphaFoldDB" id="A0A849C9M6"/>